<evidence type="ECO:0000313" key="8">
    <source>
        <dbReference type="EMBL" id="BCR36322.1"/>
    </source>
</evidence>
<dbReference type="Gene3D" id="1.10.260.40">
    <property type="entry name" value="lambda repressor-like DNA-binding domains"/>
    <property type="match status" value="1"/>
</dbReference>
<dbReference type="GO" id="GO:0003677">
    <property type="term" value="F:DNA binding"/>
    <property type="evidence" value="ECO:0007669"/>
    <property type="project" value="InterPro"/>
</dbReference>
<evidence type="ECO:0000256" key="5">
    <source>
        <dbReference type="ARBA" id="ARBA00022741"/>
    </source>
</evidence>
<keyword evidence="2" id="KW-0808">Transferase</keyword>
<dbReference type="GO" id="GO:0005524">
    <property type="term" value="F:ATP binding"/>
    <property type="evidence" value="ECO:0007669"/>
    <property type="project" value="UniProtKB-KW"/>
</dbReference>
<evidence type="ECO:0000256" key="2">
    <source>
        <dbReference type="ARBA" id="ARBA00022679"/>
    </source>
</evidence>
<dbReference type="Pfam" id="PF18765">
    <property type="entry name" value="Polbeta"/>
    <property type="match status" value="1"/>
</dbReference>
<dbReference type="Gene3D" id="3.30.460.10">
    <property type="entry name" value="Beta Polymerase, domain 2"/>
    <property type="match status" value="1"/>
</dbReference>
<dbReference type="KEGG" id="manr:MPAN_012150"/>
<dbReference type="InterPro" id="IPR010982">
    <property type="entry name" value="Lambda_DNA-bd_dom_sf"/>
</dbReference>
<keyword evidence="6" id="KW-0067">ATP-binding</keyword>
<keyword evidence="9" id="KW-1185">Reference proteome</keyword>
<organism evidence="8 9">
    <name type="scientific">Mariniplasma anaerobium</name>
    <dbReference type="NCBI Taxonomy" id="2735436"/>
    <lineage>
        <taxon>Bacteria</taxon>
        <taxon>Bacillati</taxon>
        <taxon>Mycoplasmatota</taxon>
        <taxon>Mollicutes</taxon>
        <taxon>Acholeplasmatales</taxon>
        <taxon>Acholeplasmataceae</taxon>
        <taxon>Mariniplasma</taxon>
    </lineage>
</organism>
<evidence type="ECO:0000313" key="9">
    <source>
        <dbReference type="Proteomes" id="UP000620133"/>
    </source>
</evidence>
<dbReference type="Pfam" id="PF01381">
    <property type="entry name" value="HTH_3"/>
    <property type="match status" value="1"/>
</dbReference>
<dbReference type="RefSeq" id="WP_176238861.1">
    <property type="nucleotide sequence ID" value="NZ_AP024412.1"/>
</dbReference>
<dbReference type="InterPro" id="IPR001387">
    <property type="entry name" value="Cro/C1-type_HTH"/>
</dbReference>
<dbReference type="PANTHER" id="PTHR33571:SF14">
    <property type="entry name" value="PROTEIN ADENYLYLTRANSFERASE MJ0435-RELATED"/>
    <property type="match status" value="1"/>
</dbReference>
<keyword evidence="4" id="KW-0479">Metal-binding</keyword>
<evidence type="ECO:0000256" key="4">
    <source>
        <dbReference type="ARBA" id="ARBA00022723"/>
    </source>
</evidence>
<dbReference type="SUPFAM" id="SSF47413">
    <property type="entry name" value="lambda repressor-like DNA-binding domains"/>
    <property type="match status" value="1"/>
</dbReference>
<keyword evidence="5" id="KW-0547">Nucleotide-binding</keyword>
<keyword evidence="7" id="KW-0460">Magnesium</keyword>
<dbReference type="Proteomes" id="UP000620133">
    <property type="component" value="Chromosome"/>
</dbReference>
<comment type="cofactor">
    <cofactor evidence="1">
        <name>Mg(2+)</name>
        <dbReference type="ChEBI" id="CHEBI:18420"/>
    </cofactor>
</comment>
<keyword evidence="3" id="KW-0548">Nucleotidyltransferase</keyword>
<dbReference type="PROSITE" id="PS50943">
    <property type="entry name" value="HTH_CROC1"/>
    <property type="match status" value="1"/>
</dbReference>
<gene>
    <name evidence="8" type="ORF">MPAN_012150</name>
</gene>
<protein>
    <submittedName>
        <fullName evidence="8">Uncharacterized protein</fullName>
    </submittedName>
</protein>
<dbReference type="InterPro" id="IPR043519">
    <property type="entry name" value="NT_sf"/>
</dbReference>
<dbReference type="InterPro" id="IPR041633">
    <property type="entry name" value="Polbeta"/>
</dbReference>
<evidence type="ECO:0000256" key="3">
    <source>
        <dbReference type="ARBA" id="ARBA00022695"/>
    </source>
</evidence>
<reference evidence="8" key="1">
    <citation type="submission" date="2021-01" db="EMBL/GenBank/DDBJ databases">
        <title>Draft genome sequence of Acholeplasmataceae bacterium strain Mahy22.</title>
        <authorList>
            <person name="Watanabe M."/>
            <person name="Kojima H."/>
            <person name="Fukui M."/>
        </authorList>
    </citation>
    <scope>NUCLEOTIDE SEQUENCE</scope>
    <source>
        <strain evidence="8">Mahy22</strain>
    </source>
</reference>
<evidence type="ECO:0000256" key="1">
    <source>
        <dbReference type="ARBA" id="ARBA00001946"/>
    </source>
</evidence>
<dbReference type="InterPro" id="IPR052038">
    <property type="entry name" value="Type-VII_TA_antitoxin"/>
</dbReference>
<name>A0A7U9XUU7_9MOLU</name>
<dbReference type="CDD" id="cd05403">
    <property type="entry name" value="NT_KNTase_like"/>
    <property type="match status" value="1"/>
</dbReference>
<sequence>MSNNIKIVRENLELTQEQVSLLTGVPVKTLRNWEQEVRKPSEWTIDLVMDRLLRVKMEEYAKIDESSGVLSFLTIKENISKIAKNYDIEKVYLFGSYVKGQATQNSDVDLYMESDLYGLEYFEFVEQLRENLKKKVEVLSNKTVQEYSKIDEEIKKSGALIYER</sequence>
<dbReference type="SUPFAM" id="SSF81301">
    <property type="entry name" value="Nucleotidyltransferase"/>
    <property type="match status" value="1"/>
</dbReference>
<evidence type="ECO:0000256" key="7">
    <source>
        <dbReference type="ARBA" id="ARBA00022842"/>
    </source>
</evidence>
<dbReference type="GO" id="GO:0016779">
    <property type="term" value="F:nucleotidyltransferase activity"/>
    <property type="evidence" value="ECO:0007669"/>
    <property type="project" value="UniProtKB-KW"/>
</dbReference>
<dbReference type="CDD" id="cd00093">
    <property type="entry name" value="HTH_XRE"/>
    <property type="match status" value="1"/>
</dbReference>
<proteinExistence type="predicted"/>
<evidence type="ECO:0000256" key="6">
    <source>
        <dbReference type="ARBA" id="ARBA00022840"/>
    </source>
</evidence>
<dbReference type="AlphaFoldDB" id="A0A7U9XUU7"/>
<dbReference type="GO" id="GO:0046872">
    <property type="term" value="F:metal ion binding"/>
    <property type="evidence" value="ECO:0007669"/>
    <property type="project" value="UniProtKB-KW"/>
</dbReference>
<accession>A0A7U9XUU7</accession>
<dbReference type="PANTHER" id="PTHR33571">
    <property type="entry name" value="SSL8005 PROTEIN"/>
    <property type="match status" value="1"/>
</dbReference>
<dbReference type="EMBL" id="AP024412">
    <property type="protein sequence ID" value="BCR36322.1"/>
    <property type="molecule type" value="Genomic_DNA"/>
</dbReference>
<dbReference type="SMART" id="SM00530">
    <property type="entry name" value="HTH_XRE"/>
    <property type="match status" value="1"/>
</dbReference>